<accession>A0AAD4KR94</accession>
<dbReference type="AlphaFoldDB" id="A0AAD4KR94"/>
<dbReference type="Gene3D" id="3.10.180.10">
    <property type="entry name" value="2,3-Dihydroxybiphenyl 1,2-Dioxygenase, domain 1"/>
    <property type="match status" value="1"/>
</dbReference>
<organism evidence="2 3">
    <name type="scientific">Talaromyces proteolyticus</name>
    <dbReference type="NCBI Taxonomy" id="1131652"/>
    <lineage>
        <taxon>Eukaryota</taxon>
        <taxon>Fungi</taxon>
        <taxon>Dikarya</taxon>
        <taxon>Ascomycota</taxon>
        <taxon>Pezizomycotina</taxon>
        <taxon>Eurotiomycetes</taxon>
        <taxon>Eurotiomycetidae</taxon>
        <taxon>Eurotiales</taxon>
        <taxon>Trichocomaceae</taxon>
        <taxon>Talaromyces</taxon>
        <taxon>Talaromyces sect. Bacilispori</taxon>
    </lineage>
</organism>
<dbReference type="RefSeq" id="XP_046073124.1">
    <property type="nucleotide sequence ID" value="XM_046215899.1"/>
</dbReference>
<dbReference type="Proteomes" id="UP001201262">
    <property type="component" value="Unassembled WGS sequence"/>
</dbReference>
<name>A0AAD4KR94_9EURO</name>
<feature type="domain" description="Glyoxalase/fosfomycin resistance/dioxygenase" evidence="1">
    <location>
        <begin position="2"/>
        <end position="106"/>
    </location>
</feature>
<dbReference type="EMBL" id="JAJTJA010000005">
    <property type="protein sequence ID" value="KAH8698660.1"/>
    <property type="molecule type" value="Genomic_DNA"/>
</dbReference>
<dbReference type="InterPro" id="IPR004360">
    <property type="entry name" value="Glyas_Fos-R_dOase_dom"/>
</dbReference>
<reference evidence="2" key="1">
    <citation type="submission" date="2021-12" db="EMBL/GenBank/DDBJ databases">
        <title>Convergent genome expansion in fungi linked to evolution of root-endophyte symbiosis.</title>
        <authorList>
            <consortium name="DOE Joint Genome Institute"/>
            <person name="Ke Y.-H."/>
            <person name="Bonito G."/>
            <person name="Liao H.-L."/>
            <person name="Looney B."/>
            <person name="Rojas-Flechas A."/>
            <person name="Nash J."/>
            <person name="Hameed K."/>
            <person name="Schadt C."/>
            <person name="Martin F."/>
            <person name="Crous P.W."/>
            <person name="Miettinen O."/>
            <person name="Magnuson J.K."/>
            <person name="Labbe J."/>
            <person name="Jacobson D."/>
            <person name="Doktycz M.J."/>
            <person name="Veneault-Fourrey C."/>
            <person name="Kuo A."/>
            <person name="Mondo S."/>
            <person name="Calhoun S."/>
            <person name="Riley R."/>
            <person name="Ohm R."/>
            <person name="LaButti K."/>
            <person name="Andreopoulos B."/>
            <person name="Pangilinan J."/>
            <person name="Nolan M."/>
            <person name="Tritt A."/>
            <person name="Clum A."/>
            <person name="Lipzen A."/>
            <person name="Daum C."/>
            <person name="Barry K."/>
            <person name="Grigoriev I.V."/>
            <person name="Vilgalys R."/>
        </authorList>
    </citation>
    <scope>NUCLEOTIDE SEQUENCE</scope>
    <source>
        <strain evidence="2">PMI_201</strain>
    </source>
</reference>
<dbReference type="GeneID" id="70246186"/>
<dbReference type="InterPro" id="IPR029068">
    <property type="entry name" value="Glyas_Bleomycin-R_OHBP_Dase"/>
</dbReference>
<evidence type="ECO:0000313" key="2">
    <source>
        <dbReference type="EMBL" id="KAH8698660.1"/>
    </source>
</evidence>
<comment type="caution">
    <text evidence="2">The sequence shown here is derived from an EMBL/GenBank/DDBJ whole genome shotgun (WGS) entry which is preliminary data.</text>
</comment>
<proteinExistence type="predicted"/>
<evidence type="ECO:0000259" key="1">
    <source>
        <dbReference type="Pfam" id="PF00903"/>
    </source>
</evidence>
<gene>
    <name evidence="2" type="ORF">BGW36DRAFT_376566</name>
</gene>
<protein>
    <recommendedName>
        <fullName evidence="1">Glyoxalase/fosfomycin resistance/dioxygenase domain-containing protein</fullName>
    </recommendedName>
</protein>
<evidence type="ECO:0000313" key="3">
    <source>
        <dbReference type="Proteomes" id="UP001201262"/>
    </source>
</evidence>
<sequence length="168" mass="18531">MKDFYVNILGMRTLFDAYVTPEYTVTYLGFAQGGRNGTGFQSGADMTAEKNNLYGLIELQQFNVSDDTLLASTKRSNTFGHVGLIVPDVVKAQEYFESKDIPILKKVNVPLSEFTGVIPNAYGLGEYAGAHIEAKKRLLKAQGLIGLEMFLMIADPDGNLIEIQQQDL</sequence>
<dbReference type="SUPFAM" id="SSF54593">
    <property type="entry name" value="Glyoxalase/Bleomycin resistance protein/Dihydroxybiphenyl dioxygenase"/>
    <property type="match status" value="1"/>
</dbReference>
<keyword evidence="3" id="KW-1185">Reference proteome</keyword>
<dbReference type="Pfam" id="PF00903">
    <property type="entry name" value="Glyoxalase"/>
    <property type="match status" value="1"/>
</dbReference>